<dbReference type="GO" id="GO:0006900">
    <property type="term" value="P:vesicle budding from membrane"/>
    <property type="evidence" value="ECO:0007669"/>
    <property type="project" value="TreeGrafter"/>
</dbReference>
<proteinExistence type="evidence at transcript level"/>
<evidence type="ECO:0000256" key="4">
    <source>
        <dbReference type="SAM" id="Coils"/>
    </source>
</evidence>
<sequence>MNRIFGRGKDQAPAPNLTDCIANVDSRAESIDKKMARLDGELRKYKEQMAKMREGPAKNSVKQKALRVLKHKKQYEAQSDNLRNQAFNMEQTNYATQALKDTKATVNAMKSGVKEMKKEFKNVNIEQIEDLQDDLSDMLEDANEVQDVLGRSYGMPDIDEADLEAELDALGDDFALDTDTSYLDDAISAPEAPDREPGAESVVTDKDGVLVDEFGLPKIPAQ</sequence>
<evidence type="ECO:0000256" key="1">
    <source>
        <dbReference type="ARBA" id="ARBA00006190"/>
    </source>
</evidence>
<dbReference type="Gene3D" id="6.10.250.1710">
    <property type="match status" value="1"/>
</dbReference>
<dbReference type="PANTHER" id="PTHR22761">
    <property type="entry name" value="CHARGED MULTIVESICULAR BODY PROTEIN"/>
    <property type="match status" value="1"/>
</dbReference>
<dbReference type="GO" id="GO:0032511">
    <property type="term" value="P:late endosome to vacuole transport via multivesicular body sorting pathway"/>
    <property type="evidence" value="ECO:0007669"/>
    <property type="project" value="TreeGrafter"/>
</dbReference>
<gene>
    <name evidence="5" type="primary">CHMP5</name>
</gene>
<dbReference type="Pfam" id="PF03357">
    <property type="entry name" value="Snf7"/>
    <property type="match status" value="1"/>
</dbReference>
<dbReference type="InterPro" id="IPR005024">
    <property type="entry name" value="Snf7_fam"/>
</dbReference>
<dbReference type="AlphaFoldDB" id="C1BMS2"/>
<reference evidence="5" key="1">
    <citation type="submission" date="2009-03" db="EMBL/GenBank/DDBJ databases">
        <title>Caligus rogercresseyi ESTs and full-length cDNAs.</title>
        <authorList>
            <person name="Yasuike M."/>
            <person name="von Schalburg K."/>
            <person name="Cooper G."/>
            <person name="Leong J."/>
            <person name="Jones S.R.M."/>
            <person name="Koop B.F."/>
        </authorList>
    </citation>
    <scope>NUCLEOTIDE SEQUENCE</scope>
    <source>
        <tissue evidence="5">Whole tissue</tissue>
    </source>
</reference>
<keyword evidence="2 4" id="KW-0175">Coiled coil</keyword>
<dbReference type="Gene3D" id="1.10.287.1060">
    <property type="entry name" value="ESAT-6-like"/>
    <property type="match status" value="1"/>
</dbReference>
<accession>C1BMS2</accession>
<name>C1BMS2_CALRO</name>
<protein>
    <recommendedName>
        <fullName evidence="3">Charged multivesicular body protein 5</fullName>
    </recommendedName>
</protein>
<dbReference type="PANTHER" id="PTHR22761:SF12">
    <property type="entry name" value="CHARGED MULTIVESICULAR BODY PROTEIN 5"/>
    <property type="match status" value="1"/>
</dbReference>
<evidence type="ECO:0000256" key="3">
    <source>
        <dbReference type="ARBA" id="ARBA00041078"/>
    </source>
</evidence>
<evidence type="ECO:0000256" key="2">
    <source>
        <dbReference type="ARBA" id="ARBA00023054"/>
    </source>
</evidence>
<organism evidence="5">
    <name type="scientific">Caligus rogercresseyi</name>
    <name type="common">Sea louse</name>
    <dbReference type="NCBI Taxonomy" id="217165"/>
    <lineage>
        <taxon>Eukaryota</taxon>
        <taxon>Metazoa</taxon>
        <taxon>Ecdysozoa</taxon>
        <taxon>Arthropoda</taxon>
        <taxon>Crustacea</taxon>
        <taxon>Multicrustacea</taxon>
        <taxon>Hexanauplia</taxon>
        <taxon>Copepoda</taxon>
        <taxon>Siphonostomatoida</taxon>
        <taxon>Caligidae</taxon>
        <taxon>Caligus</taxon>
    </lineage>
</organism>
<dbReference type="EMBL" id="BT075901">
    <property type="protein sequence ID" value="ACO10325.1"/>
    <property type="molecule type" value="mRNA"/>
</dbReference>
<comment type="similarity">
    <text evidence="1">Belongs to the SNF7 family.</text>
</comment>
<feature type="coiled-coil region" evidence="4">
    <location>
        <begin position="28"/>
        <end position="92"/>
    </location>
</feature>
<evidence type="ECO:0000313" key="5">
    <source>
        <dbReference type="EMBL" id="ACO10325.1"/>
    </source>
</evidence>
<dbReference type="GO" id="GO:0005771">
    <property type="term" value="C:multivesicular body"/>
    <property type="evidence" value="ECO:0007669"/>
    <property type="project" value="TreeGrafter"/>
</dbReference>